<dbReference type="OrthoDB" id="275470at2"/>
<dbReference type="SUPFAM" id="SSF48452">
    <property type="entry name" value="TPR-like"/>
    <property type="match status" value="1"/>
</dbReference>
<name>A0A518BZQ5_9BACT</name>
<keyword evidence="5" id="KW-1185">Reference proteome</keyword>
<sequence>MHDTRRQRRFWGHPLAGAGLLMVAMLVFAGCQSSGTEAQSTTRAADPQARQLVRQAQVSTDAGNTAEALAMLAEAIERDPDLTEAHVAVGQIQLDAGNVAAARTSYVRAVQTDPRDYDAQYGLALVNQILGRVSEAVQGYQRALSIDPESFDARRDLASAFLQAGRPDLSLRHAVTATEMEPESRAAWINLGAAYTMLGQHERAVRSYQQAAELGELDPPLLQSWAQAHLNLREYDRAANLLQQLVQDQPSAFAHERYGYALFKQRKRQEAVVQFQAALQLDREMPQALNGIGVCLMAEYLETGRRNPALRDRAIAAWRRSLTVEPRQPKIVDLMTRFGRIAS</sequence>
<feature type="repeat" description="TPR" evidence="3">
    <location>
        <begin position="117"/>
        <end position="150"/>
    </location>
</feature>
<proteinExistence type="predicted"/>
<dbReference type="EMBL" id="CP036280">
    <property type="protein sequence ID" value="QDU72457.1"/>
    <property type="molecule type" value="Genomic_DNA"/>
</dbReference>
<feature type="repeat" description="TPR" evidence="3">
    <location>
        <begin position="185"/>
        <end position="218"/>
    </location>
</feature>
<keyword evidence="1" id="KW-0677">Repeat</keyword>
<protein>
    <submittedName>
        <fullName evidence="4">Photosystem I assembly protein Ycf3</fullName>
    </submittedName>
</protein>
<dbReference type="PROSITE" id="PS51257">
    <property type="entry name" value="PROKAR_LIPOPROTEIN"/>
    <property type="match status" value="1"/>
</dbReference>
<dbReference type="PANTHER" id="PTHR45586">
    <property type="entry name" value="TPR REPEAT-CONTAINING PROTEIN PA4667"/>
    <property type="match status" value="1"/>
</dbReference>
<evidence type="ECO:0000256" key="2">
    <source>
        <dbReference type="ARBA" id="ARBA00022803"/>
    </source>
</evidence>
<evidence type="ECO:0000256" key="3">
    <source>
        <dbReference type="PROSITE-ProRule" id="PRU00339"/>
    </source>
</evidence>
<dbReference type="PANTHER" id="PTHR45586:SF1">
    <property type="entry name" value="LIPOPOLYSACCHARIDE ASSEMBLY PROTEIN B"/>
    <property type="match status" value="1"/>
</dbReference>
<dbReference type="Proteomes" id="UP000320386">
    <property type="component" value="Chromosome"/>
</dbReference>
<dbReference type="InterPro" id="IPR051012">
    <property type="entry name" value="CellSynth/LPSAsmb/PSIAsmb"/>
</dbReference>
<dbReference type="InterPro" id="IPR011990">
    <property type="entry name" value="TPR-like_helical_dom_sf"/>
</dbReference>
<dbReference type="PROSITE" id="PS50005">
    <property type="entry name" value="TPR"/>
    <property type="match status" value="4"/>
</dbReference>
<dbReference type="AlphaFoldDB" id="A0A518BZQ5"/>
<dbReference type="RefSeq" id="WP_145446621.1">
    <property type="nucleotide sequence ID" value="NZ_CP036280.1"/>
</dbReference>
<evidence type="ECO:0000313" key="4">
    <source>
        <dbReference type="EMBL" id="QDU72457.1"/>
    </source>
</evidence>
<dbReference type="InterPro" id="IPR019734">
    <property type="entry name" value="TPR_rpt"/>
</dbReference>
<dbReference type="SMART" id="SM00028">
    <property type="entry name" value="TPR"/>
    <property type="match status" value="6"/>
</dbReference>
<dbReference type="KEGG" id="mcad:Pan265_23220"/>
<accession>A0A518BZQ5</accession>
<reference evidence="4 5" key="1">
    <citation type="submission" date="2019-02" db="EMBL/GenBank/DDBJ databases">
        <title>Deep-cultivation of Planctomycetes and their phenomic and genomic characterization uncovers novel biology.</title>
        <authorList>
            <person name="Wiegand S."/>
            <person name="Jogler M."/>
            <person name="Boedeker C."/>
            <person name="Pinto D."/>
            <person name="Vollmers J."/>
            <person name="Rivas-Marin E."/>
            <person name="Kohn T."/>
            <person name="Peeters S.H."/>
            <person name="Heuer A."/>
            <person name="Rast P."/>
            <person name="Oberbeckmann S."/>
            <person name="Bunk B."/>
            <person name="Jeske O."/>
            <person name="Meyerdierks A."/>
            <person name="Storesund J.E."/>
            <person name="Kallscheuer N."/>
            <person name="Luecker S."/>
            <person name="Lage O.M."/>
            <person name="Pohl T."/>
            <person name="Merkel B.J."/>
            <person name="Hornburger P."/>
            <person name="Mueller R.-W."/>
            <person name="Bruemmer F."/>
            <person name="Labrenz M."/>
            <person name="Spormann A.M."/>
            <person name="Op den Camp H."/>
            <person name="Overmann J."/>
            <person name="Amann R."/>
            <person name="Jetten M.S.M."/>
            <person name="Mascher T."/>
            <person name="Medema M.H."/>
            <person name="Devos D.P."/>
            <person name="Kaster A.-K."/>
            <person name="Ovreas L."/>
            <person name="Rohde M."/>
            <person name="Galperin M.Y."/>
            <person name="Jogler C."/>
        </authorList>
    </citation>
    <scope>NUCLEOTIDE SEQUENCE [LARGE SCALE GENOMIC DNA]</scope>
    <source>
        <strain evidence="4 5">Pan265</strain>
    </source>
</reference>
<dbReference type="Gene3D" id="1.25.40.10">
    <property type="entry name" value="Tetratricopeptide repeat domain"/>
    <property type="match status" value="3"/>
</dbReference>
<evidence type="ECO:0000313" key="5">
    <source>
        <dbReference type="Proteomes" id="UP000320386"/>
    </source>
</evidence>
<gene>
    <name evidence="4" type="ORF">Pan265_23220</name>
</gene>
<dbReference type="PROSITE" id="PS50293">
    <property type="entry name" value="TPR_REGION"/>
    <property type="match status" value="1"/>
</dbReference>
<keyword evidence="2 3" id="KW-0802">TPR repeat</keyword>
<feature type="repeat" description="TPR" evidence="3">
    <location>
        <begin position="252"/>
        <end position="285"/>
    </location>
</feature>
<organism evidence="4 5">
    <name type="scientific">Mucisphaera calidilacus</name>
    <dbReference type="NCBI Taxonomy" id="2527982"/>
    <lineage>
        <taxon>Bacteria</taxon>
        <taxon>Pseudomonadati</taxon>
        <taxon>Planctomycetota</taxon>
        <taxon>Phycisphaerae</taxon>
        <taxon>Phycisphaerales</taxon>
        <taxon>Phycisphaeraceae</taxon>
        <taxon>Mucisphaera</taxon>
    </lineage>
</organism>
<evidence type="ECO:0000256" key="1">
    <source>
        <dbReference type="ARBA" id="ARBA00022737"/>
    </source>
</evidence>
<dbReference type="Pfam" id="PF13432">
    <property type="entry name" value="TPR_16"/>
    <property type="match status" value="3"/>
</dbReference>
<feature type="repeat" description="TPR" evidence="3">
    <location>
        <begin position="83"/>
        <end position="116"/>
    </location>
</feature>